<evidence type="ECO:0000256" key="10">
    <source>
        <dbReference type="ARBA" id="ARBA00023222"/>
    </source>
</evidence>
<organism evidence="15 16">
    <name type="scientific">Pseudozyma hubeiensis (strain SY62)</name>
    <name type="common">Yeast</name>
    <dbReference type="NCBI Taxonomy" id="1305764"/>
    <lineage>
        <taxon>Eukaryota</taxon>
        <taxon>Fungi</taxon>
        <taxon>Dikarya</taxon>
        <taxon>Basidiomycota</taxon>
        <taxon>Ustilaginomycotina</taxon>
        <taxon>Ustilaginomycetes</taxon>
        <taxon>Ustilaginales</taxon>
        <taxon>Ustilaginaceae</taxon>
        <taxon>Pseudozyma</taxon>
    </lineage>
</organism>
<comment type="catalytic activity">
    <reaction evidence="12">
        <text>chorismate = prephenate</text>
        <dbReference type="Rhea" id="RHEA:13897"/>
        <dbReference type="ChEBI" id="CHEBI:29748"/>
        <dbReference type="ChEBI" id="CHEBI:29934"/>
        <dbReference type="EC" id="5.4.99.5"/>
    </reaction>
    <physiologicalReaction direction="left-to-right" evidence="12">
        <dbReference type="Rhea" id="RHEA:13898"/>
    </physiologicalReaction>
</comment>
<proteinExistence type="predicted"/>
<evidence type="ECO:0000256" key="1">
    <source>
        <dbReference type="ARBA" id="ARBA00004496"/>
    </source>
</evidence>
<dbReference type="PANTHER" id="PTHR21145">
    <property type="entry name" value="CHORISMATE MUTASE"/>
    <property type="match status" value="1"/>
</dbReference>
<keyword evidence="9 13" id="KW-0057">Aromatic amino acid biosynthesis</keyword>
<dbReference type="GO" id="GO:0046417">
    <property type="term" value="P:chorismate metabolic process"/>
    <property type="evidence" value="ECO:0007669"/>
    <property type="project" value="InterPro"/>
</dbReference>
<dbReference type="UniPathway" id="UPA00120">
    <property type="reaction ID" value="UER00203"/>
</dbReference>
<evidence type="ECO:0000256" key="7">
    <source>
        <dbReference type="ARBA" id="ARBA00022498"/>
    </source>
</evidence>
<feature type="domain" description="Chorismate mutase" evidence="14">
    <location>
        <begin position="159"/>
        <end position="267"/>
    </location>
</feature>
<evidence type="ECO:0000313" key="16">
    <source>
        <dbReference type="Proteomes" id="UP000014071"/>
    </source>
</evidence>
<reference evidence="16" key="1">
    <citation type="journal article" date="2013" name="Genome Announc.">
        <title>Draft genome sequence of the basidiomycetous yeast-like fungus Pseudozyma hubeiensis SY62, which produces an abundant amount of the biosurfactant mannosylerythritol lipids.</title>
        <authorList>
            <person name="Konishi M."/>
            <person name="Hatada Y."/>
            <person name="Horiuchi J."/>
        </authorList>
    </citation>
    <scope>NUCLEOTIDE SEQUENCE [LARGE SCALE GENOMIC DNA]</scope>
    <source>
        <strain evidence="16">SY62</strain>
    </source>
</reference>
<dbReference type="STRING" id="1305764.R9PF82"/>
<comment type="subunit">
    <text evidence="3">Homodimer.</text>
</comment>
<keyword evidence="16" id="KW-1185">Reference proteome</keyword>
<comment type="subcellular location">
    <subcellularLocation>
        <location evidence="1">Cytoplasm</location>
    </subcellularLocation>
</comment>
<dbReference type="EC" id="5.4.99.5" evidence="4 13"/>
<dbReference type="GO" id="GO:0006571">
    <property type="term" value="P:tyrosine biosynthetic process"/>
    <property type="evidence" value="ECO:0007669"/>
    <property type="project" value="UniProtKB-KW"/>
</dbReference>
<dbReference type="PROSITE" id="PS51169">
    <property type="entry name" value="CHORISMATE_MUT_3"/>
    <property type="match status" value="1"/>
</dbReference>
<dbReference type="OrthoDB" id="191918at2759"/>
<dbReference type="HOGENOM" id="CLU_057757_0_0_1"/>
<dbReference type="PIRSF" id="PIRSF017318">
    <property type="entry name" value="Chor_mut_AroQ_eu"/>
    <property type="match status" value="1"/>
</dbReference>
<keyword evidence="6" id="KW-0963">Cytoplasm</keyword>
<dbReference type="GeneID" id="24112753"/>
<evidence type="ECO:0000256" key="9">
    <source>
        <dbReference type="ARBA" id="ARBA00023141"/>
    </source>
</evidence>
<keyword evidence="7" id="KW-0827">Tyrosine biosynthesis</keyword>
<evidence type="ECO:0000313" key="15">
    <source>
        <dbReference type="EMBL" id="GAC99887.1"/>
    </source>
</evidence>
<gene>
    <name evidence="15" type="ORF">PHSY_007490</name>
</gene>
<dbReference type="RefSeq" id="XP_012193474.1">
    <property type="nucleotide sequence ID" value="XM_012338084.1"/>
</dbReference>
<keyword evidence="10" id="KW-0584">Phenylalanine biosynthesis</keyword>
<dbReference type="GO" id="GO:0004106">
    <property type="term" value="F:chorismate mutase activity"/>
    <property type="evidence" value="ECO:0007669"/>
    <property type="project" value="UniProtKB-UniRule"/>
</dbReference>
<evidence type="ECO:0000256" key="6">
    <source>
        <dbReference type="ARBA" id="ARBA00022490"/>
    </source>
</evidence>
<protein>
    <recommendedName>
        <fullName evidence="5 13">Chorismate mutase</fullName>
        <ecNumber evidence="4 13">5.4.99.5</ecNumber>
    </recommendedName>
</protein>
<dbReference type="eggNOG" id="KOG0795">
    <property type="taxonomic scope" value="Eukaryota"/>
</dbReference>
<accession>R9PF82</accession>
<evidence type="ECO:0000256" key="4">
    <source>
        <dbReference type="ARBA" id="ARBA00012404"/>
    </source>
</evidence>
<evidence type="ECO:0000256" key="12">
    <source>
        <dbReference type="ARBA" id="ARBA00023979"/>
    </source>
</evidence>
<comment type="pathway">
    <text evidence="2">Metabolic intermediate biosynthesis; prephenate biosynthesis; prephenate from chorismate: step 1/1.</text>
</comment>
<keyword evidence="8 13" id="KW-0028">Amino-acid biosynthesis</keyword>
<dbReference type="InterPro" id="IPR037039">
    <property type="entry name" value="CM_AroQ_sf_eucaryotic"/>
</dbReference>
<dbReference type="NCBIfam" id="TIGR01802">
    <property type="entry name" value="CM_pl-yst"/>
    <property type="match status" value="1"/>
</dbReference>
<dbReference type="SUPFAM" id="SSF48600">
    <property type="entry name" value="Chorismate mutase II"/>
    <property type="match status" value="1"/>
</dbReference>
<keyword evidence="11 13" id="KW-0413">Isomerase</keyword>
<sequence>MSSHSNMHTLDIHSATSEEILSLDNIRSVLIRLEETICFQLIERAQFARNARCYLPDGFPQLKEREGWNSSWLAWFLKETESTHAKVRRFEAPDEYPFTDPKLLPKPILEPVEYPELLWKHEVNVNDQILKFYVESIVPDITKTLGENADDGHYGSSAIRDIEVLSALSRRIHFGMFVSESKFRTEPAAFIPHILNPNREALAALITKPAVEAALLVRLAEKAKVYGQDMDRAGANAEEREKARKIEVDTVVSIYKTFVIPLTKEVEVDYLLTRLQGVEEEKVKEMVRSNKFVS</sequence>
<name>R9PF82_PSEHS</name>
<dbReference type="GO" id="GO:0009094">
    <property type="term" value="P:L-phenylalanine biosynthetic process"/>
    <property type="evidence" value="ECO:0007669"/>
    <property type="project" value="UniProtKB-KW"/>
</dbReference>
<dbReference type="FunFam" id="1.10.590.10:FF:000002">
    <property type="entry name" value="Chorismate mutase"/>
    <property type="match status" value="1"/>
</dbReference>
<evidence type="ECO:0000256" key="5">
    <source>
        <dbReference type="ARBA" id="ARBA00020296"/>
    </source>
</evidence>
<dbReference type="PANTHER" id="PTHR21145:SF12">
    <property type="entry name" value="CHORISMATE MUTASE"/>
    <property type="match status" value="1"/>
</dbReference>
<dbReference type="EMBL" id="DF238833">
    <property type="protein sequence ID" value="GAC99887.1"/>
    <property type="molecule type" value="Genomic_DNA"/>
</dbReference>
<dbReference type="InterPro" id="IPR008238">
    <property type="entry name" value="Chorismate_mutase_AroQ_euk"/>
</dbReference>
<dbReference type="GO" id="GO:0005737">
    <property type="term" value="C:cytoplasm"/>
    <property type="evidence" value="ECO:0007669"/>
    <property type="project" value="UniProtKB-SubCell"/>
</dbReference>
<dbReference type="Proteomes" id="UP000014071">
    <property type="component" value="Unassembled WGS sequence"/>
</dbReference>
<evidence type="ECO:0000256" key="13">
    <source>
        <dbReference type="PIRNR" id="PIRNR017318"/>
    </source>
</evidence>
<dbReference type="Pfam" id="PF01817">
    <property type="entry name" value="CM_2"/>
    <property type="match status" value="1"/>
</dbReference>
<dbReference type="InterPro" id="IPR002701">
    <property type="entry name" value="CM_II_prokaryot"/>
</dbReference>
<evidence type="ECO:0000256" key="3">
    <source>
        <dbReference type="ARBA" id="ARBA00011738"/>
    </source>
</evidence>
<evidence type="ECO:0000256" key="8">
    <source>
        <dbReference type="ARBA" id="ARBA00022605"/>
    </source>
</evidence>
<dbReference type="AlphaFoldDB" id="R9PF82"/>
<evidence type="ECO:0000256" key="11">
    <source>
        <dbReference type="ARBA" id="ARBA00023235"/>
    </source>
</evidence>
<dbReference type="InterPro" id="IPR036263">
    <property type="entry name" value="Chorismate_II_sf"/>
</dbReference>
<dbReference type="Gene3D" id="1.10.590.10">
    <property type="entry name" value="Chorismate mutase, AroQ class superfamily, eukaryotic"/>
    <property type="match status" value="1"/>
</dbReference>
<evidence type="ECO:0000256" key="2">
    <source>
        <dbReference type="ARBA" id="ARBA00004817"/>
    </source>
</evidence>
<evidence type="ECO:0000259" key="14">
    <source>
        <dbReference type="Pfam" id="PF01817"/>
    </source>
</evidence>